<dbReference type="InterPro" id="IPR007730">
    <property type="entry name" value="SPOR-like_dom"/>
</dbReference>
<gene>
    <name evidence="2" type="ORF">HG263_09395</name>
</gene>
<dbReference type="Proteomes" id="UP000586305">
    <property type="component" value="Unassembled WGS sequence"/>
</dbReference>
<name>A0A849VCG8_9GAMM</name>
<evidence type="ECO:0000313" key="2">
    <source>
        <dbReference type="EMBL" id="NOU50745.1"/>
    </source>
</evidence>
<dbReference type="EMBL" id="JABBPG010000003">
    <property type="protein sequence ID" value="NOU50745.1"/>
    <property type="molecule type" value="Genomic_DNA"/>
</dbReference>
<organism evidence="2 3">
    <name type="scientific">Pseudoalteromonas caenipelagi</name>
    <dbReference type="NCBI Taxonomy" id="2726988"/>
    <lineage>
        <taxon>Bacteria</taxon>
        <taxon>Pseudomonadati</taxon>
        <taxon>Pseudomonadota</taxon>
        <taxon>Gammaproteobacteria</taxon>
        <taxon>Alteromonadales</taxon>
        <taxon>Pseudoalteromonadaceae</taxon>
        <taxon>Pseudoalteromonas</taxon>
    </lineage>
</organism>
<feature type="domain" description="SPOR" evidence="1">
    <location>
        <begin position="119"/>
        <end position="203"/>
    </location>
</feature>
<reference evidence="2 3" key="1">
    <citation type="submission" date="2020-04" db="EMBL/GenBank/DDBJ databases">
        <title>Pseudoalteromonas caenipelagi sp. nov., isolated from a tidal flat.</title>
        <authorList>
            <person name="Park S."/>
            <person name="Yoon J.-H."/>
        </authorList>
    </citation>
    <scope>NUCLEOTIDE SEQUENCE [LARGE SCALE GENOMIC DNA]</scope>
    <source>
        <strain evidence="2 3">JBTF-M23</strain>
    </source>
</reference>
<dbReference type="RefSeq" id="WP_171625823.1">
    <property type="nucleotide sequence ID" value="NZ_JABBPG010000003.1"/>
</dbReference>
<proteinExistence type="predicted"/>
<dbReference type="AlphaFoldDB" id="A0A849VCG8"/>
<dbReference type="PROSITE" id="PS51724">
    <property type="entry name" value="SPOR"/>
    <property type="match status" value="1"/>
</dbReference>
<evidence type="ECO:0000259" key="1">
    <source>
        <dbReference type="PROSITE" id="PS51724"/>
    </source>
</evidence>
<protein>
    <submittedName>
        <fullName evidence="2">SPOR domain-containing protein</fullName>
    </submittedName>
</protein>
<dbReference type="GO" id="GO:0042834">
    <property type="term" value="F:peptidoglycan binding"/>
    <property type="evidence" value="ECO:0007669"/>
    <property type="project" value="InterPro"/>
</dbReference>
<accession>A0A849VCG8</accession>
<keyword evidence="3" id="KW-1185">Reference proteome</keyword>
<sequence>MALFLLQVAKESCRLTEVSAMLAKNMMIIFFVVLTPACALLGETTNNTQQPVYRSDIEPYIAQWEENKQSIERLKEMEQDLTLLLQLVASQADLEALPEQLRSDVQRVTHKPQPQQTMLGMQNQVLVKLSTFLQKTHAERYITRFTNQYPQLSAVMSYKVAPQTKNGSDFYLVLAGPYKTDDDANKVCFVLHQLNEACQLFSQ</sequence>
<comment type="caution">
    <text evidence="2">The sequence shown here is derived from an EMBL/GenBank/DDBJ whole genome shotgun (WGS) entry which is preliminary data.</text>
</comment>
<dbReference type="Pfam" id="PF05036">
    <property type="entry name" value="SPOR"/>
    <property type="match status" value="1"/>
</dbReference>
<evidence type="ECO:0000313" key="3">
    <source>
        <dbReference type="Proteomes" id="UP000586305"/>
    </source>
</evidence>